<protein>
    <submittedName>
        <fullName evidence="1">Uncharacterized protein</fullName>
    </submittedName>
</protein>
<name>A0A1X4H8G3_HALEZ</name>
<sequence>MPESETEVLDYYPSGWSEEIHDEYYIEWRSDDDESILVRLDGTMGDDDYSVTPITGVNTDGEEFVTRPISRLSREEAFDVAATLIYAMNGVAGRLNGEDEFTGDITDEA</sequence>
<evidence type="ECO:0000313" key="2">
    <source>
        <dbReference type="Proteomes" id="UP000193587"/>
    </source>
</evidence>
<dbReference type="AlphaFoldDB" id="A0A1X4H8G3"/>
<evidence type="ECO:0000313" key="1">
    <source>
        <dbReference type="EMBL" id="OSP07577.1"/>
    </source>
</evidence>
<comment type="caution">
    <text evidence="1">The sequence shown here is derived from an EMBL/GenBank/DDBJ whole genome shotgun (WGS) entry which is preliminary data.</text>
</comment>
<reference evidence="1 2" key="1">
    <citation type="submission" date="2017-04" db="EMBL/GenBank/DDBJ databases">
        <title>MLSA of the genus Halorubrum.</title>
        <authorList>
            <person name="De La Haba R."/>
            <person name="Sanchez-Porro C."/>
            <person name="Infante-Dominguez C."/>
            <person name="Ventosa A."/>
        </authorList>
    </citation>
    <scope>NUCLEOTIDE SEQUENCE [LARGE SCALE GENOMIC DNA]</scope>
    <source>
        <strain evidence="1 2">DSM 17463</strain>
    </source>
</reference>
<accession>A0A1X4H8G3</accession>
<gene>
    <name evidence="1" type="ORF">B9H04_07865</name>
</gene>
<dbReference type="Proteomes" id="UP000193587">
    <property type="component" value="Unassembled WGS sequence"/>
</dbReference>
<dbReference type="EMBL" id="NEDJ01000021">
    <property type="protein sequence ID" value="OSP07577.1"/>
    <property type="molecule type" value="Genomic_DNA"/>
</dbReference>
<proteinExistence type="predicted"/>
<organism evidence="1 2">
    <name type="scientific">Halorubrum ezzemoulense DSM 17463</name>
    <dbReference type="NCBI Taxonomy" id="1121945"/>
    <lineage>
        <taxon>Archaea</taxon>
        <taxon>Methanobacteriati</taxon>
        <taxon>Methanobacteriota</taxon>
        <taxon>Stenosarchaea group</taxon>
        <taxon>Halobacteria</taxon>
        <taxon>Halobacteriales</taxon>
        <taxon>Haloferacaceae</taxon>
        <taxon>Halorubrum</taxon>
    </lineage>
</organism>
<dbReference type="RefSeq" id="WP_049932901.1">
    <property type="nucleotide sequence ID" value="NZ_ATXS01000015.1"/>
</dbReference>